<dbReference type="Pfam" id="PF04185">
    <property type="entry name" value="Phosphoesterase"/>
    <property type="match status" value="1"/>
</dbReference>
<dbReference type="Gene3D" id="3.40.720.10">
    <property type="entry name" value="Alkaline Phosphatase, subunit A"/>
    <property type="match status" value="1"/>
</dbReference>
<feature type="signal peptide" evidence="2">
    <location>
        <begin position="1"/>
        <end position="24"/>
    </location>
</feature>
<protein>
    <submittedName>
        <fullName evidence="3">Alkaline phosphatase family protein</fullName>
    </submittedName>
</protein>
<dbReference type="PANTHER" id="PTHR31956:SF8">
    <property type="entry name" value="ACID PHOSPHATASE PHOA (AFU_ORTHOLOGUE AFUA_1G03570)"/>
    <property type="match status" value="1"/>
</dbReference>
<organism evidence="3 4">
    <name type="scientific">Pendulispora rubella</name>
    <dbReference type="NCBI Taxonomy" id="2741070"/>
    <lineage>
        <taxon>Bacteria</taxon>
        <taxon>Pseudomonadati</taxon>
        <taxon>Myxococcota</taxon>
        <taxon>Myxococcia</taxon>
        <taxon>Myxococcales</taxon>
        <taxon>Sorangiineae</taxon>
        <taxon>Pendulisporaceae</taxon>
        <taxon>Pendulispora</taxon>
    </lineage>
</organism>
<name>A0ABZ2KT32_9BACT</name>
<dbReference type="InterPro" id="IPR007312">
    <property type="entry name" value="Phosphoesterase"/>
</dbReference>
<keyword evidence="1" id="KW-0378">Hydrolase</keyword>
<dbReference type="InterPro" id="IPR017850">
    <property type="entry name" value="Alkaline_phosphatase_core_sf"/>
</dbReference>
<dbReference type="PANTHER" id="PTHR31956">
    <property type="entry name" value="NON-SPECIFIC PHOSPHOLIPASE C4-RELATED"/>
    <property type="match status" value="1"/>
</dbReference>
<evidence type="ECO:0000313" key="3">
    <source>
        <dbReference type="EMBL" id="WXB00464.1"/>
    </source>
</evidence>
<sequence>MFRSRLFQGLVLILPGLVPVAAHAQRGAASAAAVPRTANAAAALVTTPNSMLCAGQTAYAQGQTVLVSYATARAAAKNWIGIYSEGQTPGNVGSLVWSYTPKAAGSVALSTSALSPGRYVAYYMYDNGYTQLANPVRFDVTASPAAGSPNLIVNGGGECGNASVSGYDGATIPGWQITGLPSVVGYDAGQGFPSPSTAGPDLRGSQFFSGGPVGNSTLQQGIDVSTAAAAIDGGNVDYELSGWLGGYSSETSWTIVTTTFLNARGAQLGTGKVGPVSAADRQNTTGLLERASRGRVPAGTRSISVTMEFVGESARNLRNQYNDSYADNLSLTLSTPVPAPAVPAPVASAVPSFDHVFFVILENVRYDAIIGSSSRAPYLRDLANANVALSQSYGLIHPSDPNYMAVAGGSTFGHQDNPMPGGIGTIGAPHLGDLVEGVGKSWRGYIEDMGTPCNLTKNGHYDPDNLPFLFFQNIGGPDRTRCKERIQPITQLWEDLKSAATTPNFVWFEPNSCNTMHDCAIATGDAWFKSNLPKILTSPAWTSQRSLLVITFDEDDNFAGQSIPTIVLASPGITKTGYKSQVRYTHYSVLRTIESALALGNMTQNDQFATPLNDIWR</sequence>
<gene>
    <name evidence="3" type="ORF">LVJ94_26510</name>
</gene>
<accession>A0ABZ2KT32</accession>
<proteinExistence type="predicted"/>
<keyword evidence="2" id="KW-0732">Signal</keyword>
<evidence type="ECO:0000256" key="2">
    <source>
        <dbReference type="SAM" id="SignalP"/>
    </source>
</evidence>
<evidence type="ECO:0000313" key="4">
    <source>
        <dbReference type="Proteomes" id="UP001374803"/>
    </source>
</evidence>
<feature type="chain" id="PRO_5045624462" evidence="2">
    <location>
        <begin position="25"/>
        <end position="617"/>
    </location>
</feature>
<reference evidence="3" key="1">
    <citation type="submission" date="2021-12" db="EMBL/GenBank/DDBJ databases">
        <title>Discovery of the Pendulisporaceae a myxobacterial family with distinct sporulation behavior and unique specialized metabolism.</title>
        <authorList>
            <person name="Garcia R."/>
            <person name="Popoff A."/>
            <person name="Bader C.D."/>
            <person name="Loehr J."/>
            <person name="Walesch S."/>
            <person name="Walt C."/>
            <person name="Boldt J."/>
            <person name="Bunk B."/>
            <person name="Haeckl F.J.F.P.J."/>
            <person name="Gunesch A.P."/>
            <person name="Birkelbach J."/>
            <person name="Nuebel U."/>
            <person name="Pietschmann T."/>
            <person name="Bach T."/>
            <person name="Mueller R."/>
        </authorList>
    </citation>
    <scope>NUCLEOTIDE SEQUENCE</scope>
    <source>
        <strain evidence="3">MSr11367</strain>
    </source>
</reference>
<dbReference type="EMBL" id="CP089983">
    <property type="protein sequence ID" value="WXB00464.1"/>
    <property type="molecule type" value="Genomic_DNA"/>
</dbReference>
<keyword evidence="4" id="KW-1185">Reference proteome</keyword>
<evidence type="ECO:0000256" key="1">
    <source>
        <dbReference type="ARBA" id="ARBA00022801"/>
    </source>
</evidence>
<dbReference type="RefSeq" id="WP_394830064.1">
    <property type="nucleotide sequence ID" value="NZ_CP089929.1"/>
</dbReference>
<dbReference type="Proteomes" id="UP001374803">
    <property type="component" value="Chromosome"/>
</dbReference>